<keyword evidence="2" id="KW-0238">DNA-binding</keyword>
<dbReference type="InterPro" id="IPR003313">
    <property type="entry name" value="AraC-bd"/>
</dbReference>
<sequence>MITNSLYNPKLLNKDYRPIINTYYFRQWINYKMDYHTHDRVEIMYVIDGQCEIDVATDNVNNLKLKKGDFILLDAGTVHRLIVLGEKSCRMLNIEFSFIEDSDILTSIRLLIEKVKSIALLFEMRCPFLLLKDNNDIYHSLKNIVIQLGMESEENQFSIQLLFYELLLKISKVAMSNENTSTSNIYINKAKHFISMNYDKDITIKDISSYVNINEDYLNRIFKKHTGHTITEYVTLFRIEKAKMLLSNTDIPIIDICSYVGINSRQYFSQVFKKCTGISPYKYRKSIYISSWS</sequence>
<dbReference type="CDD" id="cd02208">
    <property type="entry name" value="cupin_RmlC-like"/>
    <property type="match status" value="1"/>
</dbReference>
<name>D9SS36_CLOC7</name>
<dbReference type="InterPro" id="IPR018062">
    <property type="entry name" value="HTH_AraC-typ_CS"/>
</dbReference>
<dbReference type="InterPro" id="IPR011051">
    <property type="entry name" value="RmlC_Cupin_sf"/>
</dbReference>
<dbReference type="PROSITE" id="PS00041">
    <property type="entry name" value="HTH_ARAC_FAMILY_1"/>
    <property type="match status" value="1"/>
</dbReference>
<keyword evidence="6" id="KW-1185">Reference proteome</keyword>
<gene>
    <name evidence="5" type="ordered locus">Clocel_2786</name>
</gene>
<dbReference type="SUPFAM" id="SSF46689">
    <property type="entry name" value="Homeodomain-like"/>
    <property type="match status" value="2"/>
</dbReference>
<keyword evidence="3" id="KW-0804">Transcription</keyword>
<dbReference type="SMART" id="SM00342">
    <property type="entry name" value="HTH_ARAC"/>
    <property type="match status" value="1"/>
</dbReference>
<dbReference type="InterPro" id="IPR018060">
    <property type="entry name" value="HTH_AraC"/>
</dbReference>
<dbReference type="RefSeq" id="WP_010076675.1">
    <property type="nucleotide sequence ID" value="NC_014393.1"/>
</dbReference>
<dbReference type="KEGG" id="ccb:Clocel_2786"/>
<protein>
    <submittedName>
        <fullName evidence="5">Transcriptional regulator, AraC family</fullName>
    </submittedName>
</protein>
<dbReference type="SUPFAM" id="SSF51182">
    <property type="entry name" value="RmlC-like cupins"/>
    <property type="match status" value="1"/>
</dbReference>
<evidence type="ECO:0000256" key="3">
    <source>
        <dbReference type="ARBA" id="ARBA00023163"/>
    </source>
</evidence>
<keyword evidence="1" id="KW-0805">Transcription regulation</keyword>
<dbReference type="eggNOG" id="COG2207">
    <property type="taxonomic scope" value="Bacteria"/>
</dbReference>
<dbReference type="Gene3D" id="2.60.120.10">
    <property type="entry name" value="Jelly Rolls"/>
    <property type="match status" value="1"/>
</dbReference>
<dbReference type="OrthoDB" id="183331at2"/>
<dbReference type="Gene3D" id="1.10.10.60">
    <property type="entry name" value="Homeodomain-like"/>
    <property type="match status" value="2"/>
</dbReference>
<dbReference type="Pfam" id="PF12833">
    <property type="entry name" value="HTH_18"/>
    <property type="match status" value="1"/>
</dbReference>
<dbReference type="AlphaFoldDB" id="D9SS36"/>
<accession>D9SS36</accession>
<dbReference type="PANTHER" id="PTHR43280:SF2">
    <property type="entry name" value="HTH-TYPE TRANSCRIPTIONAL REGULATOR EXSA"/>
    <property type="match status" value="1"/>
</dbReference>
<dbReference type="STRING" id="573061.Clocel_2786"/>
<evidence type="ECO:0000256" key="1">
    <source>
        <dbReference type="ARBA" id="ARBA00023015"/>
    </source>
</evidence>
<dbReference type="GO" id="GO:0003700">
    <property type="term" value="F:DNA-binding transcription factor activity"/>
    <property type="evidence" value="ECO:0007669"/>
    <property type="project" value="InterPro"/>
</dbReference>
<dbReference type="InterPro" id="IPR009057">
    <property type="entry name" value="Homeodomain-like_sf"/>
</dbReference>
<dbReference type="eggNOG" id="COG1917">
    <property type="taxonomic scope" value="Bacteria"/>
</dbReference>
<evidence type="ECO:0000259" key="4">
    <source>
        <dbReference type="PROSITE" id="PS01124"/>
    </source>
</evidence>
<reference evidence="5 6" key="1">
    <citation type="submission" date="2010-08" db="EMBL/GenBank/DDBJ databases">
        <title>Complete sequence of Clostridium cellulovorans 743B.</title>
        <authorList>
            <consortium name="US DOE Joint Genome Institute"/>
            <person name="Lucas S."/>
            <person name="Copeland A."/>
            <person name="Lapidus A."/>
            <person name="Cheng J.-F."/>
            <person name="Bruce D."/>
            <person name="Goodwin L."/>
            <person name="Pitluck S."/>
            <person name="Chertkov O."/>
            <person name="Detter J.C."/>
            <person name="Han C."/>
            <person name="Tapia R."/>
            <person name="Land M."/>
            <person name="Hauser L."/>
            <person name="Chang Y.-J."/>
            <person name="Jeffries C."/>
            <person name="Kyrpides N."/>
            <person name="Ivanova N."/>
            <person name="Mikhailova N."/>
            <person name="Hemme C.L."/>
            <person name="Woyke T."/>
        </authorList>
    </citation>
    <scope>NUCLEOTIDE SEQUENCE [LARGE SCALE GENOMIC DNA]</scope>
    <source>
        <strain evidence="6">ATCC 35296 / DSM 3052 / OCM 3 / 743B</strain>
    </source>
</reference>
<dbReference type="PROSITE" id="PS01124">
    <property type="entry name" value="HTH_ARAC_FAMILY_2"/>
    <property type="match status" value="1"/>
</dbReference>
<evidence type="ECO:0000313" key="6">
    <source>
        <dbReference type="Proteomes" id="UP000002730"/>
    </source>
</evidence>
<dbReference type="Proteomes" id="UP000002730">
    <property type="component" value="Chromosome"/>
</dbReference>
<dbReference type="InterPro" id="IPR014710">
    <property type="entry name" value="RmlC-like_jellyroll"/>
</dbReference>
<dbReference type="GO" id="GO:0043565">
    <property type="term" value="F:sequence-specific DNA binding"/>
    <property type="evidence" value="ECO:0007669"/>
    <property type="project" value="InterPro"/>
</dbReference>
<dbReference type="Pfam" id="PF02311">
    <property type="entry name" value="AraC_binding"/>
    <property type="match status" value="1"/>
</dbReference>
<organism evidence="5 6">
    <name type="scientific">Clostridium cellulovorans (strain ATCC 35296 / DSM 3052 / OCM 3 / 743B)</name>
    <dbReference type="NCBI Taxonomy" id="573061"/>
    <lineage>
        <taxon>Bacteria</taxon>
        <taxon>Bacillati</taxon>
        <taxon>Bacillota</taxon>
        <taxon>Clostridia</taxon>
        <taxon>Eubacteriales</taxon>
        <taxon>Clostridiaceae</taxon>
        <taxon>Clostridium</taxon>
    </lineage>
</organism>
<evidence type="ECO:0000256" key="2">
    <source>
        <dbReference type="ARBA" id="ARBA00023125"/>
    </source>
</evidence>
<evidence type="ECO:0000313" key="5">
    <source>
        <dbReference type="EMBL" id="ADL52483.1"/>
    </source>
</evidence>
<dbReference type="HOGENOM" id="CLU_000445_88_3_9"/>
<dbReference type="EMBL" id="CP002160">
    <property type="protein sequence ID" value="ADL52483.1"/>
    <property type="molecule type" value="Genomic_DNA"/>
</dbReference>
<feature type="domain" description="HTH araC/xylS-type" evidence="4">
    <location>
        <begin position="188"/>
        <end position="286"/>
    </location>
</feature>
<proteinExistence type="predicted"/>
<dbReference type="PANTHER" id="PTHR43280">
    <property type="entry name" value="ARAC-FAMILY TRANSCRIPTIONAL REGULATOR"/>
    <property type="match status" value="1"/>
</dbReference>